<accession>A0A558D6P7</accession>
<gene>
    <name evidence="3" type="ORF">FHK82_07245</name>
</gene>
<protein>
    <submittedName>
        <fullName evidence="3">Porin</fullName>
    </submittedName>
</protein>
<proteinExistence type="predicted"/>
<dbReference type="GO" id="GO:0016020">
    <property type="term" value="C:membrane"/>
    <property type="evidence" value="ECO:0007669"/>
    <property type="project" value="InterPro"/>
</dbReference>
<dbReference type="GO" id="GO:0015288">
    <property type="term" value="F:porin activity"/>
    <property type="evidence" value="ECO:0007669"/>
    <property type="project" value="InterPro"/>
</dbReference>
<dbReference type="InterPro" id="IPR033900">
    <property type="entry name" value="Gram_neg_porin_domain"/>
</dbReference>
<dbReference type="SUPFAM" id="SSF56935">
    <property type="entry name" value="Porins"/>
    <property type="match status" value="1"/>
</dbReference>
<dbReference type="Gene3D" id="2.40.160.10">
    <property type="entry name" value="Porin"/>
    <property type="match status" value="1"/>
</dbReference>
<dbReference type="Proteomes" id="UP000317355">
    <property type="component" value="Unassembled WGS sequence"/>
</dbReference>
<dbReference type="Pfam" id="PF13609">
    <property type="entry name" value="Porin_4"/>
    <property type="match status" value="1"/>
</dbReference>
<evidence type="ECO:0000313" key="3">
    <source>
        <dbReference type="EMBL" id="TVT56683.1"/>
    </source>
</evidence>
<evidence type="ECO:0000313" key="4">
    <source>
        <dbReference type="Proteomes" id="UP000317355"/>
    </source>
</evidence>
<keyword evidence="1" id="KW-0732">Signal</keyword>
<name>A0A558D6P7_9GAMM</name>
<reference evidence="3 4" key="1">
    <citation type="submission" date="2019-07" db="EMBL/GenBank/DDBJ databases">
        <title>The pathways for chlorine oxyanion respiration interact through the shared metabolite chlorate.</title>
        <authorList>
            <person name="Barnum T.P."/>
            <person name="Cheng Y."/>
            <person name="Hill K.A."/>
            <person name="Lucas L.N."/>
            <person name="Carlson H.K."/>
            <person name="Coates J.D."/>
        </authorList>
    </citation>
    <scope>NUCLEOTIDE SEQUENCE [LARGE SCALE GENOMIC DNA]</scope>
    <source>
        <strain evidence="3">BK-3</strain>
    </source>
</reference>
<organism evidence="3 4">
    <name type="scientific">Sedimenticola thiotaurini</name>
    <dbReference type="NCBI Taxonomy" id="1543721"/>
    <lineage>
        <taxon>Bacteria</taxon>
        <taxon>Pseudomonadati</taxon>
        <taxon>Pseudomonadota</taxon>
        <taxon>Gammaproteobacteria</taxon>
        <taxon>Chromatiales</taxon>
        <taxon>Sedimenticolaceae</taxon>
        <taxon>Sedimenticola</taxon>
    </lineage>
</organism>
<feature type="domain" description="Porin" evidence="2">
    <location>
        <begin position="14"/>
        <end position="377"/>
    </location>
</feature>
<feature type="chain" id="PRO_5022121940" evidence="1">
    <location>
        <begin position="25"/>
        <end position="397"/>
    </location>
</feature>
<dbReference type="AlphaFoldDB" id="A0A558D6P7"/>
<dbReference type="InterPro" id="IPR023614">
    <property type="entry name" value="Porin_dom_sf"/>
</dbReference>
<feature type="signal peptide" evidence="1">
    <location>
        <begin position="1"/>
        <end position="24"/>
    </location>
</feature>
<comment type="caution">
    <text evidence="3">The sequence shown here is derived from an EMBL/GenBank/DDBJ whole genome shotgun (WGS) entry which is preliminary data.</text>
</comment>
<evidence type="ECO:0000256" key="1">
    <source>
        <dbReference type="SAM" id="SignalP"/>
    </source>
</evidence>
<sequence length="397" mass="41363">MNISKLVATILGGACVVSTGATHAASWQAGDWALGLGGNVNAFYSMTSCDSSDLNAGGTTLARLACGSVTNGNSHSISNGLLPASLNFSANTTQEGYDISANINVYYSLASQGGSGSDALQHSTVDARQIYLTFGNTDMGTVTMGRNFGMFALDAILNDISLVGMGPTFTADDPGHTTLGGLGYGYPYTDRLAQINWTLPGMPDGLSTTIGVFNPLDGVEKGGGKASGHASPGFHGKVSYNWTGEVAGQVSATYLVQNVDLTTGSDSEIEGWDIFGKVDINNFGLSGYYFQGSGMSSLALGGLIFPGFDQATGQAEESDGYYLQGTYKFGKTKVGLNWGQSEQKKVSPVENTRITLGVYHSLTSALTLMAEYSDMESQTSIGSDKTSAVNVGAILFF</sequence>
<evidence type="ECO:0000259" key="2">
    <source>
        <dbReference type="Pfam" id="PF13609"/>
    </source>
</evidence>
<dbReference type="EMBL" id="VMRY01000020">
    <property type="protein sequence ID" value="TVT56683.1"/>
    <property type="molecule type" value="Genomic_DNA"/>
</dbReference>